<dbReference type="Proteomes" id="UP001066276">
    <property type="component" value="Chromosome 6"/>
</dbReference>
<gene>
    <name evidence="1" type="ORF">NDU88_010243</name>
</gene>
<name>A0AAV7QTX2_PLEWA</name>
<evidence type="ECO:0000313" key="1">
    <source>
        <dbReference type="EMBL" id="KAJ1143941.1"/>
    </source>
</evidence>
<proteinExistence type="predicted"/>
<accession>A0AAV7QTX2</accession>
<dbReference type="EMBL" id="JANPWB010000010">
    <property type="protein sequence ID" value="KAJ1143941.1"/>
    <property type="molecule type" value="Genomic_DNA"/>
</dbReference>
<evidence type="ECO:0000313" key="2">
    <source>
        <dbReference type="Proteomes" id="UP001066276"/>
    </source>
</evidence>
<comment type="caution">
    <text evidence="1">The sequence shown here is derived from an EMBL/GenBank/DDBJ whole genome shotgun (WGS) entry which is preliminary data.</text>
</comment>
<dbReference type="AlphaFoldDB" id="A0AAV7QTX2"/>
<protein>
    <submittedName>
        <fullName evidence="1">Uncharacterized protein</fullName>
    </submittedName>
</protein>
<sequence>MDRGELRPETDDVATPISDIDSSIQLVSDLHDVQLLMSLDDDRRAIEDIRADLGISEKIERTTSFKPRSKFTPAHTHSNIELFAKRVSLDLHHTLNTRIYNWRQVNNLLTTERAALRNLKNDQSIVIREADKGGRPVLSLPASGTYLVPRDRSLFDLCCGSWIAAEFFGIRDQRPALNTRALLRPFRPLFNQPPHTLLPHGR</sequence>
<organism evidence="1 2">
    <name type="scientific">Pleurodeles waltl</name>
    <name type="common">Iberian ribbed newt</name>
    <dbReference type="NCBI Taxonomy" id="8319"/>
    <lineage>
        <taxon>Eukaryota</taxon>
        <taxon>Metazoa</taxon>
        <taxon>Chordata</taxon>
        <taxon>Craniata</taxon>
        <taxon>Vertebrata</taxon>
        <taxon>Euteleostomi</taxon>
        <taxon>Amphibia</taxon>
        <taxon>Batrachia</taxon>
        <taxon>Caudata</taxon>
        <taxon>Salamandroidea</taxon>
        <taxon>Salamandridae</taxon>
        <taxon>Pleurodelinae</taxon>
        <taxon>Pleurodeles</taxon>
    </lineage>
</organism>
<keyword evidence="2" id="KW-1185">Reference proteome</keyword>
<reference evidence="1" key="1">
    <citation type="journal article" date="2022" name="bioRxiv">
        <title>Sequencing and chromosome-scale assembly of the giantPleurodeles waltlgenome.</title>
        <authorList>
            <person name="Brown T."/>
            <person name="Elewa A."/>
            <person name="Iarovenko S."/>
            <person name="Subramanian E."/>
            <person name="Araus A.J."/>
            <person name="Petzold A."/>
            <person name="Susuki M."/>
            <person name="Suzuki K.-i.T."/>
            <person name="Hayashi T."/>
            <person name="Toyoda A."/>
            <person name="Oliveira C."/>
            <person name="Osipova E."/>
            <person name="Leigh N.D."/>
            <person name="Simon A."/>
            <person name="Yun M.H."/>
        </authorList>
    </citation>
    <scope>NUCLEOTIDE SEQUENCE</scope>
    <source>
        <strain evidence="1">20211129_DDA</strain>
        <tissue evidence="1">Liver</tissue>
    </source>
</reference>